<dbReference type="AlphaFoldDB" id="A0A9D4LJ35"/>
<keyword evidence="2" id="KW-1185">Reference proteome</keyword>
<organism evidence="1 2">
    <name type="scientific">Dreissena polymorpha</name>
    <name type="common">Zebra mussel</name>
    <name type="synonym">Mytilus polymorpha</name>
    <dbReference type="NCBI Taxonomy" id="45954"/>
    <lineage>
        <taxon>Eukaryota</taxon>
        <taxon>Metazoa</taxon>
        <taxon>Spiralia</taxon>
        <taxon>Lophotrochozoa</taxon>
        <taxon>Mollusca</taxon>
        <taxon>Bivalvia</taxon>
        <taxon>Autobranchia</taxon>
        <taxon>Heteroconchia</taxon>
        <taxon>Euheterodonta</taxon>
        <taxon>Imparidentia</taxon>
        <taxon>Neoheterodontei</taxon>
        <taxon>Myida</taxon>
        <taxon>Dreissenoidea</taxon>
        <taxon>Dreissenidae</taxon>
        <taxon>Dreissena</taxon>
    </lineage>
</organism>
<dbReference type="Proteomes" id="UP000828390">
    <property type="component" value="Unassembled WGS sequence"/>
</dbReference>
<protein>
    <submittedName>
        <fullName evidence="1">Uncharacterized protein</fullName>
    </submittedName>
</protein>
<accession>A0A9D4LJ35</accession>
<name>A0A9D4LJ35_DREPO</name>
<proteinExistence type="predicted"/>
<evidence type="ECO:0000313" key="1">
    <source>
        <dbReference type="EMBL" id="KAH3859640.1"/>
    </source>
</evidence>
<gene>
    <name evidence="1" type="ORF">DPMN_102458</name>
</gene>
<reference evidence="1" key="2">
    <citation type="submission" date="2020-11" db="EMBL/GenBank/DDBJ databases">
        <authorList>
            <person name="McCartney M.A."/>
            <person name="Auch B."/>
            <person name="Kono T."/>
            <person name="Mallez S."/>
            <person name="Becker A."/>
            <person name="Gohl D.M."/>
            <person name="Silverstein K.A.T."/>
            <person name="Koren S."/>
            <person name="Bechman K.B."/>
            <person name="Herman A."/>
            <person name="Abrahante J.E."/>
            <person name="Garbe J."/>
        </authorList>
    </citation>
    <scope>NUCLEOTIDE SEQUENCE</scope>
    <source>
        <strain evidence="1">Duluth1</strain>
        <tissue evidence="1">Whole animal</tissue>
    </source>
</reference>
<reference evidence="1" key="1">
    <citation type="journal article" date="2019" name="bioRxiv">
        <title>The Genome of the Zebra Mussel, Dreissena polymorpha: A Resource for Invasive Species Research.</title>
        <authorList>
            <person name="McCartney M.A."/>
            <person name="Auch B."/>
            <person name="Kono T."/>
            <person name="Mallez S."/>
            <person name="Zhang Y."/>
            <person name="Obille A."/>
            <person name="Becker A."/>
            <person name="Abrahante J.E."/>
            <person name="Garbe J."/>
            <person name="Badalamenti J.P."/>
            <person name="Herman A."/>
            <person name="Mangelson H."/>
            <person name="Liachko I."/>
            <person name="Sullivan S."/>
            <person name="Sone E.D."/>
            <person name="Koren S."/>
            <person name="Silverstein K.A.T."/>
            <person name="Beckman K.B."/>
            <person name="Gohl D.M."/>
        </authorList>
    </citation>
    <scope>NUCLEOTIDE SEQUENCE</scope>
    <source>
        <strain evidence="1">Duluth1</strain>
        <tissue evidence="1">Whole animal</tissue>
    </source>
</reference>
<sequence>MVYVDSELRKNKKLHITKFSVLALSPTVSESPADFPPVWETIWHRRRLSGSLLFVMATMNEAHIHRKLGLELQETPRQSATVTESLPDRLSKSRRLQALSRVRQRS</sequence>
<evidence type="ECO:0000313" key="2">
    <source>
        <dbReference type="Proteomes" id="UP000828390"/>
    </source>
</evidence>
<dbReference type="EMBL" id="JAIWYP010000003">
    <property type="protein sequence ID" value="KAH3859640.1"/>
    <property type="molecule type" value="Genomic_DNA"/>
</dbReference>
<comment type="caution">
    <text evidence="1">The sequence shown here is derived from an EMBL/GenBank/DDBJ whole genome shotgun (WGS) entry which is preliminary data.</text>
</comment>